<evidence type="ECO:0000256" key="7">
    <source>
        <dbReference type="ARBA" id="ARBA00023170"/>
    </source>
</evidence>
<keyword evidence="4 10" id="KW-1133">Transmembrane helix</keyword>
<dbReference type="InParanoid" id="A7RZD0"/>
<sequence length="406" mass="44854">MATPPHPPPPVPPVFLTDGGGNSVSHIGNTDFISIDMLAQLAGCGFNQTFLEDFGVNMTYVSSLNISHQVGYWSLILLELNCSRGPFPTEPPFTDESSSSKQTGLLIAYFATIMALGLSMNICVIATILQARRLRTVTNTFVLSLALADLLMAAVVIPLQIHDVLQPRVLSHLLDPLFPILGVASLLNLCAVTLDRFFTITRPLTYEAKVSPRRVGIIIACIWLISIAQEAVRFSIREDHPEQIFQVVRFALVFSVPFTCVLFVNVKIYVIARAHSRQIAANDPNLDGRSTRSFAKKLKTARIIGLLVGTFVLTWLPFFVMTVCEIFIKLSLPKQEVLVHARKLKIGNTVCAALASSTAFFNPLLYGLMRKEVREAMLRCIKCQNINQIDGEGSTGRNEATTHFHK</sequence>
<dbReference type="OrthoDB" id="5959645at2759"/>
<keyword evidence="8 9" id="KW-0807">Transducer</keyword>
<accession>A7RZD0</accession>
<reference evidence="12 13" key="1">
    <citation type="journal article" date="2007" name="Science">
        <title>Sea anemone genome reveals ancestral eumetazoan gene repertoire and genomic organization.</title>
        <authorList>
            <person name="Putnam N.H."/>
            <person name="Srivastava M."/>
            <person name="Hellsten U."/>
            <person name="Dirks B."/>
            <person name="Chapman J."/>
            <person name="Salamov A."/>
            <person name="Terry A."/>
            <person name="Shapiro H."/>
            <person name="Lindquist E."/>
            <person name="Kapitonov V.V."/>
            <person name="Jurka J."/>
            <person name="Genikhovich G."/>
            <person name="Grigoriev I.V."/>
            <person name="Lucas S.M."/>
            <person name="Steele R.E."/>
            <person name="Finnerty J.R."/>
            <person name="Technau U."/>
            <person name="Martindale M.Q."/>
            <person name="Rokhsar D.S."/>
        </authorList>
    </citation>
    <scope>NUCLEOTIDE SEQUENCE [LARGE SCALE GENOMIC DNA]</scope>
    <source>
        <strain evidence="13">CH2 X CH6</strain>
    </source>
</reference>
<keyword evidence="13" id="KW-1185">Reference proteome</keyword>
<keyword evidence="5 9" id="KW-0297">G-protein coupled receptor</keyword>
<name>A7RZD0_NEMVE</name>
<gene>
    <name evidence="12" type="ORF">NEMVEDRAFT_v1g241741</name>
</gene>
<evidence type="ECO:0000256" key="2">
    <source>
        <dbReference type="ARBA" id="ARBA00022475"/>
    </source>
</evidence>
<protein>
    <recommendedName>
        <fullName evidence="11">G-protein coupled receptors family 1 profile domain-containing protein</fullName>
    </recommendedName>
</protein>
<feature type="transmembrane region" description="Helical" evidence="10">
    <location>
        <begin position="348"/>
        <end position="369"/>
    </location>
</feature>
<keyword evidence="2" id="KW-1003">Cell membrane</keyword>
<dbReference type="Pfam" id="PF00001">
    <property type="entry name" value="7tm_1"/>
    <property type="match status" value="1"/>
</dbReference>
<organism evidence="12 13">
    <name type="scientific">Nematostella vectensis</name>
    <name type="common">Starlet sea anemone</name>
    <dbReference type="NCBI Taxonomy" id="45351"/>
    <lineage>
        <taxon>Eukaryota</taxon>
        <taxon>Metazoa</taxon>
        <taxon>Cnidaria</taxon>
        <taxon>Anthozoa</taxon>
        <taxon>Hexacorallia</taxon>
        <taxon>Actiniaria</taxon>
        <taxon>Edwardsiidae</taxon>
        <taxon>Nematostella</taxon>
    </lineage>
</organism>
<dbReference type="Gene3D" id="1.20.1070.10">
    <property type="entry name" value="Rhodopsin 7-helix transmembrane proteins"/>
    <property type="match status" value="1"/>
</dbReference>
<feature type="transmembrane region" description="Helical" evidence="10">
    <location>
        <begin position="173"/>
        <end position="194"/>
    </location>
</feature>
<keyword evidence="7 9" id="KW-0675">Receptor</keyword>
<dbReference type="InterPro" id="IPR000276">
    <property type="entry name" value="GPCR_Rhodpsn"/>
</dbReference>
<dbReference type="PROSITE" id="PS50262">
    <property type="entry name" value="G_PROTEIN_RECEP_F1_2"/>
    <property type="match status" value="1"/>
</dbReference>
<dbReference type="STRING" id="45351.A7RZD0"/>
<feature type="transmembrane region" description="Helical" evidence="10">
    <location>
        <begin position="215"/>
        <end position="236"/>
    </location>
</feature>
<evidence type="ECO:0000256" key="10">
    <source>
        <dbReference type="SAM" id="Phobius"/>
    </source>
</evidence>
<feature type="domain" description="G-protein coupled receptors family 1 profile" evidence="11">
    <location>
        <begin position="120"/>
        <end position="366"/>
    </location>
</feature>
<dbReference type="eggNOG" id="KOG3656">
    <property type="taxonomic scope" value="Eukaryota"/>
</dbReference>
<dbReference type="InterPro" id="IPR050569">
    <property type="entry name" value="TAAR"/>
</dbReference>
<proteinExistence type="inferred from homology"/>
<evidence type="ECO:0000256" key="6">
    <source>
        <dbReference type="ARBA" id="ARBA00023136"/>
    </source>
</evidence>
<feature type="transmembrane region" description="Helical" evidence="10">
    <location>
        <begin position="141"/>
        <end position="161"/>
    </location>
</feature>
<feature type="transmembrane region" description="Helical" evidence="10">
    <location>
        <begin position="303"/>
        <end position="328"/>
    </location>
</feature>
<evidence type="ECO:0000256" key="4">
    <source>
        <dbReference type="ARBA" id="ARBA00022989"/>
    </source>
</evidence>
<dbReference type="OMA" id="NICVIAT"/>
<dbReference type="PANTHER" id="PTHR24249">
    <property type="entry name" value="HISTAMINE RECEPTOR-RELATED G-PROTEIN COUPLED RECEPTOR"/>
    <property type="match status" value="1"/>
</dbReference>
<dbReference type="SUPFAM" id="SSF81321">
    <property type="entry name" value="Family A G protein-coupled receptor-like"/>
    <property type="match status" value="1"/>
</dbReference>
<evidence type="ECO:0000313" key="13">
    <source>
        <dbReference type="Proteomes" id="UP000001593"/>
    </source>
</evidence>
<dbReference type="GO" id="GO:0007186">
    <property type="term" value="P:G protein-coupled receptor signaling pathway"/>
    <property type="evidence" value="ECO:0000318"/>
    <property type="project" value="GO_Central"/>
</dbReference>
<dbReference type="GO" id="GO:0005886">
    <property type="term" value="C:plasma membrane"/>
    <property type="evidence" value="ECO:0000318"/>
    <property type="project" value="GO_Central"/>
</dbReference>
<evidence type="ECO:0000259" key="11">
    <source>
        <dbReference type="PROSITE" id="PS50262"/>
    </source>
</evidence>
<evidence type="ECO:0000256" key="5">
    <source>
        <dbReference type="ARBA" id="ARBA00023040"/>
    </source>
</evidence>
<dbReference type="AlphaFoldDB" id="A7RZD0"/>
<evidence type="ECO:0000256" key="9">
    <source>
        <dbReference type="RuleBase" id="RU000688"/>
    </source>
</evidence>
<comment type="similarity">
    <text evidence="9">Belongs to the G-protein coupled receptor 1 family.</text>
</comment>
<dbReference type="SMART" id="SM01381">
    <property type="entry name" value="7TM_GPCR_Srsx"/>
    <property type="match status" value="1"/>
</dbReference>
<keyword evidence="6 10" id="KW-0472">Membrane</keyword>
<dbReference type="KEGG" id="nve:5515174"/>
<dbReference type="PROSITE" id="PS00237">
    <property type="entry name" value="G_PROTEIN_RECEP_F1_1"/>
    <property type="match status" value="1"/>
</dbReference>
<feature type="transmembrane region" description="Helical" evidence="10">
    <location>
        <begin position="106"/>
        <end position="129"/>
    </location>
</feature>
<dbReference type="EMBL" id="DS469556">
    <property type="protein sequence ID" value="EDO43219.1"/>
    <property type="molecule type" value="Genomic_DNA"/>
</dbReference>
<evidence type="ECO:0000256" key="1">
    <source>
        <dbReference type="ARBA" id="ARBA00004651"/>
    </source>
</evidence>
<evidence type="ECO:0000313" key="12">
    <source>
        <dbReference type="EMBL" id="EDO43219.1"/>
    </source>
</evidence>
<dbReference type="HOGENOM" id="CLU_678444_0_0_1"/>
<dbReference type="InterPro" id="IPR017452">
    <property type="entry name" value="GPCR_Rhodpsn_7TM"/>
</dbReference>
<comment type="subcellular location">
    <subcellularLocation>
        <location evidence="1">Cell membrane</location>
        <topology evidence="1">Multi-pass membrane protein</topology>
    </subcellularLocation>
</comment>
<dbReference type="GO" id="GO:0004930">
    <property type="term" value="F:G protein-coupled receptor activity"/>
    <property type="evidence" value="ECO:0000318"/>
    <property type="project" value="GO_Central"/>
</dbReference>
<feature type="transmembrane region" description="Helical" evidence="10">
    <location>
        <begin position="248"/>
        <end position="270"/>
    </location>
</feature>
<keyword evidence="3 9" id="KW-0812">Transmembrane</keyword>
<dbReference type="PANTHER" id="PTHR24249:SF372">
    <property type="entry name" value="G-PROTEIN COUPLED RECEPTORS FAMILY 1 PROFILE DOMAIN-CONTAINING PROTEIN"/>
    <property type="match status" value="1"/>
</dbReference>
<dbReference type="PRINTS" id="PR00237">
    <property type="entry name" value="GPCRRHODOPSN"/>
</dbReference>
<dbReference type="PhylomeDB" id="A7RZD0"/>
<evidence type="ECO:0000256" key="3">
    <source>
        <dbReference type="ARBA" id="ARBA00022692"/>
    </source>
</evidence>
<evidence type="ECO:0000256" key="8">
    <source>
        <dbReference type="ARBA" id="ARBA00023224"/>
    </source>
</evidence>
<dbReference type="Proteomes" id="UP000001593">
    <property type="component" value="Unassembled WGS sequence"/>
</dbReference>